<evidence type="ECO:0000256" key="4">
    <source>
        <dbReference type="PROSITE-ProRule" id="PRU00122"/>
    </source>
</evidence>
<dbReference type="InterPro" id="IPR001791">
    <property type="entry name" value="Laminin_G"/>
</dbReference>
<dbReference type="SUPFAM" id="SSF48726">
    <property type="entry name" value="Immunoglobulin"/>
    <property type="match status" value="3"/>
</dbReference>
<keyword evidence="1" id="KW-0732">Signal</keyword>
<dbReference type="EMBL" id="JAXCGZ010002463">
    <property type="protein sequence ID" value="KAK7083866.1"/>
    <property type="molecule type" value="Genomic_DNA"/>
</dbReference>
<evidence type="ECO:0000313" key="8">
    <source>
        <dbReference type="Proteomes" id="UP001381693"/>
    </source>
</evidence>
<dbReference type="PANTHER" id="PTHR45080:SF8">
    <property type="entry name" value="IG-LIKE DOMAIN-CONTAINING PROTEIN"/>
    <property type="match status" value="1"/>
</dbReference>
<feature type="domain" description="Laminin G" evidence="5">
    <location>
        <begin position="274"/>
        <end position="444"/>
    </location>
</feature>
<dbReference type="GO" id="GO:0007156">
    <property type="term" value="P:homophilic cell adhesion via plasma membrane adhesion molecules"/>
    <property type="evidence" value="ECO:0007669"/>
    <property type="project" value="TreeGrafter"/>
</dbReference>
<dbReference type="Gene3D" id="2.60.120.200">
    <property type="match status" value="1"/>
</dbReference>
<accession>A0AAN8XGS7</accession>
<dbReference type="Pfam" id="PF13927">
    <property type="entry name" value="Ig_3"/>
    <property type="match status" value="3"/>
</dbReference>
<dbReference type="GO" id="GO:0008046">
    <property type="term" value="F:axon guidance receptor activity"/>
    <property type="evidence" value="ECO:0007669"/>
    <property type="project" value="TreeGrafter"/>
</dbReference>
<dbReference type="GO" id="GO:0043025">
    <property type="term" value="C:neuronal cell body"/>
    <property type="evidence" value="ECO:0007669"/>
    <property type="project" value="TreeGrafter"/>
</dbReference>
<feature type="domain" description="Ig-like" evidence="6">
    <location>
        <begin position="2"/>
        <end position="83"/>
    </location>
</feature>
<evidence type="ECO:0000259" key="6">
    <source>
        <dbReference type="PROSITE" id="PS50835"/>
    </source>
</evidence>
<dbReference type="InterPro" id="IPR003598">
    <property type="entry name" value="Ig_sub2"/>
</dbReference>
<dbReference type="InterPro" id="IPR036179">
    <property type="entry name" value="Ig-like_dom_sf"/>
</dbReference>
<dbReference type="Pfam" id="PF00054">
    <property type="entry name" value="Laminin_G_1"/>
    <property type="match status" value="1"/>
</dbReference>
<dbReference type="GO" id="GO:0050808">
    <property type="term" value="P:synapse organization"/>
    <property type="evidence" value="ECO:0007669"/>
    <property type="project" value="TreeGrafter"/>
</dbReference>
<dbReference type="SMART" id="SM00408">
    <property type="entry name" value="IGc2"/>
    <property type="match status" value="3"/>
</dbReference>
<feature type="non-terminal residue" evidence="7">
    <location>
        <position position="444"/>
    </location>
</feature>
<dbReference type="GO" id="GO:0030424">
    <property type="term" value="C:axon"/>
    <property type="evidence" value="ECO:0007669"/>
    <property type="project" value="TreeGrafter"/>
</dbReference>
<dbReference type="SUPFAM" id="SSF49899">
    <property type="entry name" value="Concanavalin A-like lectins/glucanases"/>
    <property type="match status" value="1"/>
</dbReference>
<evidence type="ECO:0000256" key="3">
    <source>
        <dbReference type="ARBA" id="ARBA00023319"/>
    </source>
</evidence>
<dbReference type="CDD" id="cd00110">
    <property type="entry name" value="LamG"/>
    <property type="match status" value="1"/>
</dbReference>
<sequence length="444" mass="48184">EPLLTAIQQDLLMYVGQTAELRCEASGINPNTVTWSRVGGRLPPGALPRGNLLRLPYVQPDDTGRYRCEAVTETGISTSDIITLTVESRQAIDIRIESSRRVVRIGDDVELRCIVGGDPAVAVSWSRVNNALPSNARTIGSELEIQNVQADNGGVYRCTVTTPSGVFEETYPLAVQGIISSENVNFNGVNTRSVETRSVVFGSSIVMDCKVNIPPPISYTWSKQGGELPIDARVNNAILDIPDVHTEDAGLYICTGSNAERSIDLPTLLLVTGVIPRFTGINSYLTLSTLPRAYLAFDLEISFKPEADDGLILYNSQRAGNEDGDFVAFGMSGGYVEFRFDVGSGPAIIRSQTPVENNIWHTVKLSRNRKEGTMVVDDGAPVSGRSEGRFLGLDLVENMYLGSVPDFGRVHKQTGFITGFVGCISRLVIGKAVTVDFMRDAKSK</sequence>
<feature type="domain" description="Ig-like" evidence="6">
    <location>
        <begin position="202"/>
        <end position="264"/>
    </location>
</feature>
<dbReference type="InterPro" id="IPR003599">
    <property type="entry name" value="Ig_sub"/>
</dbReference>
<keyword evidence="3" id="KW-0393">Immunoglobulin domain</keyword>
<comment type="caution">
    <text evidence="4">Lacks conserved residue(s) required for the propagation of feature annotation.</text>
</comment>
<evidence type="ECO:0000256" key="2">
    <source>
        <dbReference type="ARBA" id="ARBA00023157"/>
    </source>
</evidence>
<dbReference type="CDD" id="cd00096">
    <property type="entry name" value="Ig"/>
    <property type="match status" value="1"/>
</dbReference>
<dbReference type="SMART" id="SM00409">
    <property type="entry name" value="IG"/>
    <property type="match status" value="3"/>
</dbReference>
<gene>
    <name evidence="7" type="primary">HSPG2_3</name>
    <name evidence="7" type="ORF">SK128_027500</name>
</gene>
<keyword evidence="8" id="KW-1185">Reference proteome</keyword>
<dbReference type="PROSITE" id="PS50025">
    <property type="entry name" value="LAM_G_DOMAIN"/>
    <property type="match status" value="1"/>
</dbReference>
<comment type="caution">
    <text evidence="7">The sequence shown here is derived from an EMBL/GenBank/DDBJ whole genome shotgun (WGS) entry which is preliminary data.</text>
</comment>
<evidence type="ECO:0000313" key="7">
    <source>
        <dbReference type="EMBL" id="KAK7083866.1"/>
    </source>
</evidence>
<dbReference type="Proteomes" id="UP001381693">
    <property type="component" value="Unassembled WGS sequence"/>
</dbReference>
<feature type="domain" description="Ig-like" evidence="6">
    <location>
        <begin position="106"/>
        <end position="174"/>
    </location>
</feature>
<protein>
    <submittedName>
        <fullName evidence="7">Basement membrane-specific heparan sulfate proteoglycan core protein</fullName>
    </submittedName>
</protein>
<dbReference type="SMART" id="SM00282">
    <property type="entry name" value="LamG"/>
    <property type="match status" value="1"/>
</dbReference>
<dbReference type="PANTHER" id="PTHR45080">
    <property type="entry name" value="CONTACTIN 5"/>
    <property type="match status" value="1"/>
</dbReference>
<dbReference type="Gene3D" id="2.60.40.10">
    <property type="entry name" value="Immunoglobulins"/>
    <property type="match status" value="3"/>
</dbReference>
<dbReference type="InterPro" id="IPR013783">
    <property type="entry name" value="Ig-like_fold"/>
</dbReference>
<dbReference type="InterPro" id="IPR007110">
    <property type="entry name" value="Ig-like_dom"/>
</dbReference>
<organism evidence="7 8">
    <name type="scientific">Halocaridina rubra</name>
    <name type="common">Hawaiian red shrimp</name>
    <dbReference type="NCBI Taxonomy" id="373956"/>
    <lineage>
        <taxon>Eukaryota</taxon>
        <taxon>Metazoa</taxon>
        <taxon>Ecdysozoa</taxon>
        <taxon>Arthropoda</taxon>
        <taxon>Crustacea</taxon>
        <taxon>Multicrustacea</taxon>
        <taxon>Malacostraca</taxon>
        <taxon>Eumalacostraca</taxon>
        <taxon>Eucarida</taxon>
        <taxon>Decapoda</taxon>
        <taxon>Pleocyemata</taxon>
        <taxon>Caridea</taxon>
        <taxon>Atyoidea</taxon>
        <taxon>Atyidae</taxon>
        <taxon>Halocaridina</taxon>
    </lineage>
</organism>
<dbReference type="PROSITE" id="PS50835">
    <property type="entry name" value="IG_LIKE"/>
    <property type="match status" value="3"/>
</dbReference>
<evidence type="ECO:0000256" key="1">
    <source>
        <dbReference type="ARBA" id="ARBA00022729"/>
    </source>
</evidence>
<dbReference type="AlphaFoldDB" id="A0AAN8XGS7"/>
<proteinExistence type="predicted"/>
<name>A0AAN8XGS7_HALRR</name>
<evidence type="ECO:0000259" key="5">
    <source>
        <dbReference type="PROSITE" id="PS50025"/>
    </source>
</evidence>
<dbReference type="InterPro" id="IPR050958">
    <property type="entry name" value="Cell_Adh-Cytoskel_Orgn"/>
</dbReference>
<feature type="non-terminal residue" evidence="7">
    <location>
        <position position="1"/>
    </location>
</feature>
<keyword evidence="2" id="KW-1015">Disulfide bond</keyword>
<reference evidence="7 8" key="1">
    <citation type="submission" date="2023-11" db="EMBL/GenBank/DDBJ databases">
        <title>Halocaridina rubra genome assembly.</title>
        <authorList>
            <person name="Smith C."/>
        </authorList>
    </citation>
    <scope>NUCLEOTIDE SEQUENCE [LARGE SCALE GENOMIC DNA]</scope>
    <source>
        <strain evidence="7">EP-1</strain>
        <tissue evidence="7">Whole</tissue>
    </source>
</reference>
<dbReference type="GO" id="GO:0005886">
    <property type="term" value="C:plasma membrane"/>
    <property type="evidence" value="ECO:0007669"/>
    <property type="project" value="TreeGrafter"/>
</dbReference>
<dbReference type="InterPro" id="IPR013320">
    <property type="entry name" value="ConA-like_dom_sf"/>
</dbReference>